<dbReference type="AlphaFoldDB" id="X1RA98"/>
<comment type="caution">
    <text evidence="1">The sequence shown here is derived from an EMBL/GenBank/DDBJ whole genome shotgun (WGS) entry which is preliminary data.</text>
</comment>
<protein>
    <submittedName>
        <fullName evidence="1">Uncharacterized protein</fullName>
    </submittedName>
</protein>
<gene>
    <name evidence="1" type="ORF">S12H4_00854</name>
</gene>
<evidence type="ECO:0000313" key="1">
    <source>
        <dbReference type="EMBL" id="GAI60075.1"/>
    </source>
</evidence>
<sequence>MLHYSHPPTPVQAGKYLRLHIGREASAEASVQITAVAPKPVFYTIVTDKDTHFTEALTTGNKEDE</sequence>
<accession>X1RA98</accession>
<organism evidence="1">
    <name type="scientific">marine sediment metagenome</name>
    <dbReference type="NCBI Taxonomy" id="412755"/>
    <lineage>
        <taxon>unclassified sequences</taxon>
        <taxon>metagenomes</taxon>
        <taxon>ecological metagenomes</taxon>
    </lineage>
</organism>
<proteinExistence type="predicted"/>
<reference evidence="1" key="1">
    <citation type="journal article" date="2014" name="Front. Microbiol.">
        <title>High frequency of phylogenetically diverse reductive dehalogenase-homologous genes in deep subseafloor sedimentary metagenomes.</title>
        <authorList>
            <person name="Kawai M."/>
            <person name="Futagami T."/>
            <person name="Toyoda A."/>
            <person name="Takaki Y."/>
            <person name="Nishi S."/>
            <person name="Hori S."/>
            <person name="Arai W."/>
            <person name="Tsubouchi T."/>
            <person name="Morono Y."/>
            <person name="Uchiyama I."/>
            <person name="Ito T."/>
            <person name="Fujiyama A."/>
            <person name="Inagaki F."/>
            <person name="Takami H."/>
        </authorList>
    </citation>
    <scope>NUCLEOTIDE SEQUENCE</scope>
    <source>
        <strain evidence="1">Expedition CK06-06</strain>
    </source>
</reference>
<dbReference type="EMBL" id="BARW01000135">
    <property type="protein sequence ID" value="GAI60075.1"/>
    <property type="molecule type" value="Genomic_DNA"/>
</dbReference>
<feature type="non-terminal residue" evidence="1">
    <location>
        <position position="65"/>
    </location>
</feature>
<name>X1RA98_9ZZZZ</name>